<dbReference type="Proteomes" id="UP001227268">
    <property type="component" value="Unassembled WGS sequence"/>
</dbReference>
<dbReference type="EMBL" id="JASBWT010000009">
    <property type="protein sequence ID" value="KAJ9101797.1"/>
    <property type="molecule type" value="Genomic_DNA"/>
</dbReference>
<evidence type="ECO:0000313" key="2">
    <source>
        <dbReference type="Proteomes" id="UP001227268"/>
    </source>
</evidence>
<organism evidence="1 2">
    <name type="scientific">Naganishia friedmannii</name>
    <dbReference type="NCBI Taxonomy" id="89922"/>
    <lineage>
        <taxon>Eukaryota</taxon>
        <taxon>Fungi</taxon>
        <taxon>Dikarya</taxon>
        <taxon>Basidiomycota</taxon>
        <taxon>Agaricomycotina</taxon>
        <taxon>Tremellomycetes</taxon>
        <taxon>Filobasidiales</taxon>
        <taxon>Filobasidiaceae</taxon>
        <taxon>Naganishia</taxon>
    </lineage>
</organism>
<name>A0ACC2VR49_9TREE</name>
<reference evidence="1" key="1">
    <citation type="submission" date="2023-04" db="EMBL/GenBank/DDBJ databases">
        <title>Draft Genome sequencing of Naganishia species isolated from polar environments using Oxford Nanopore Technology.</title>
        <authorList>
            <person name="Leo P."/>
            <person name="Venkateswaran K."/>
        </authorList>
    </citation>
    <scope>NUCLEOTIDE SEQUENCE</scope>
    <source>
        <strain evidence="1">MNA-CCFEE 5423</strain>
    </source>
</reference>
<proteinExistence type="predicted"/>
<comment type="caution">
    <text evidence="1">The sequence shown here is derived from an EMBL/GenBank/DDBJ whole genome shotgun (WGS) entry which is preliminary data.</text>
</comment>
<evidence type="ECO:0000313" key="1">
    <source>
        <dbReference type="EMBL" id="KAJ9101797.1"/>
    </source>
</evidence>
<protein>
    <submittedName>
        <fullName evidence="1">Uncharacterized protein</fullName>
    </submittedName>
</protein>
<accession>A0ACC2VR49</accession>
<gene>
    <name evidence="1" type="ORF">QFC21_003136</name>
</gene>
<sequence>MAVDQDGFPLQQHARHERPPCPDAPPSYQTRKTSETDSQRQSYHEQIHPATLSYPPAPPITAFSTVNQLTSPDTTNDTPLLRRLSQRLSLLSTGGAGAEYKSYEQLAEEDRTLDAEEKAMLKRGMFNWSEMKHWRFWVRKEWWGWYILLIVCLLFGHEIVMILCGVVWGLWFGFLIVSIGTFLGEMGNFYAFKTCFRARAAKLERKNMNYALLAHVVREGGLKIAVMARLSAIPGHFTTVVFSTCGMSVWMFAIGTILSLPKNLAIVYLGVALGSTDESSSSETVEYCVLAVSFLFSILAAWYIYWYMNKSRLVVWRLHRANLEKKGVALEEIPEDPTGYEVNPEYQRGKLHEGEADDMRDPIIFDARTAATAPGRDGRNMLYTPSRTPEISSTDLPLYPMLSRSNSAVSARRLMDSEMDVTAHALDPYSDSYPSTYPMTAFPQAVPMAPPPGSEHLYRAASDASTLLPTARMNATSAMMPNGAGYLDPPMTTFPVPQPYAPQPEHIRSRGIQLVDPGYGGGGRI</sequence>
<keyword evidence="2" id="KW-1185">Reference proteome</keyword>